<keyword evidence="6" id="KW-0813">Transport</keyword>
<dbReference type="SUPFAM" id="SSF64268">
    <property type="entry name" value="PX domain"/>
    <property type="match status" value="1"/>
</dbReference>
<evidence type="ECO:0000256" key="3">
    <source>
        <dbReference type="ARBA" id="ARBA00004496"/>
    </source>
</evidence>
<evidence type="ECO:0000256" key="10">
    <source>
        <dbReference type="ARBA" id="ARBA00023121"/>
    </source>
</evidence>
<dbReference type="PANTHER" id="PTHR45963:SF2">
    <property type="entry name" value="RE52028P"/>
    <property type="match status" value="1"/>
</dbReference>
<organism evidence="15 16">
    <name type="scientific">Candida oxycetoniae</name>
    <dbReference type="NCBI Taxonomy" id="497107"/>
    <lineage>
        <taxon>Eukaryota</taxon>
        <taxon>Fungi</taxon>
        <taxon>Dikarya</taxon>
        <taxon>Ascomycota</taxon>
        <taxon>Saccharomycotina</taxon>
        <taxon>Pichiomycetes</taxon>
        <taxon>Debaryomycetaceae</taxon>
        <taxon>Candida/Lodderomyces clade</taxon>
        <taxon>Candida</taxon>
    </lineage>
</organism>
<dbReference type="GO" id="GO:0032456">
    <property type="term" value="P:endocytic recycling"/>
    <property type="evidence" value="ECO:0007669"/>
    <property type="project" value="TreeGrafter"/>
</dbReference>
<feature type="domain" description="PX" evidence="14">
    <location>
        <begin position="39"/>
        <end position="159"/>
    </location>
</feature>
<evidence type="ECO:0000256" key="11">
    <source>
        <dbReference type="ARBA" id="ARBA00023136"/>
    </source>
</evidence>
<evidence type="ECO:0000256" key="12">
    <source>
        <dbReference type="ARBA" id="ARBA00025533"/>
    </source>
</evidence>
<comment type="subcellular location">
    <subcellularLocation>
        <location evidence="3">Cytoplasm</location>
    </subcellularLocation>
    <subcellularLocation>
        <location evidence="2">Golgi apparatus membrane</location>
        <topology evidence="2">Peripheral membrane protein</topology>
        <orientation evidence="2">Cytoplasmic side</orientation>
    </subcellularLocation>
    <subcellularLocation>
        <location evidence="1">Prevacuolar compartment membrane</location>
        <topology evidence="1">Peripheral membrane protein</topology>
        <orientation evidence="1">Cytoplasmic side</orientation>
    </subcellularLocation>
</comment>
<dbReference type="SMART" id="SM00312">
    <property type="entry name" value="PX"/>
    <property type="match status" value="1"/>
</dbReference>
<keyword evidence="9" id="KW-0333">Golgi apparatus</keyword>
<evidence type="ECO:0000256" key="1">
    <source>
        <dbReference type="ARBA" id="ARBA00004179"/>
    </source>
</evidence>
<dbReference type="AlphaFoldDB" id="A0AAI9WY08"/>
<comment type="caution">
    <text evidence="15">The sequence shown here is derived from an EMBL/GenBank/DDBJ whole genome shotgun (WGS) entry which is preliminary data.</text>
</comment>
<dbReference type="Pfam" id="PF00787">
    <property type="entry name" value="PX"/>
    <property type="match status" value="1"/>
</dbReference>
<evidence type="ECO:0000256" key="9">
    <source>
        <dbReference type="ARBA" id="ARBA00023034"/>
    </source>
</evidence>
<proteinExistence type="inferred from homology"/>
<dbReference type="GO" id="GO:0000139">
    <property type="term" value="C:Golgi membrane"/>
    <property type="evidence" value="ECO:0007669"/>
    <property type="project" value="UniProtKB-SubCell"/>
</dbReference>
<keyword evidence="10" id="KW-0446">Lipid-binding</keyword>
<evidence type="ECO:0000313" key="16">
    <source>
        <dbReference type="Proteomes" id="UP001202479"/>
    </source>
</evidence>
<evidence type="ECO:0000256" key="5">
    <source>
        <dbReference type="ARBA" id="ARBA00020436"/>
    </source>
</evidence>
<dbReference type="PANTHER" id="PTHR45963">
    <property type="entry name" value="RE52028P"/>
    <property type="match status" value="1"/>
</dbReference>
<gene>
    <name evidence="15" type="ORF">KGF56_002855</name>
</gene>
<protein>
    <recommendedName>
        <fullName evidence="5">Sorting nexin-3</fullName>
    </recommendedName>
</protein>
<dbReference type="GeneID" id="73380472"/>
<dbReference type="Proteomes" id="UP001202479">
    <property type="component" value="Unassembled WGS sequence"/>
</dbReference>
<comment type="similarity">
    <text evidence="4">Belongs to the sorting nexin family.</text>
</comment>
<feature type="compositionally biased region" description="Low complexity" evidence="13">
    <location>
        <begin position="13"/>
        <end position="26"/>
    </location>
</feature>
<keyword evidence="7" id="KW-0963">Cytoplasm</keyword>
<evidence type="ECO:0000256" key="6">
    <source>
        <dbReference type="ARBA" id="ARBA00022448"/>
    </source>
</evidence>
<accession>A0AAI9WY08</accession>
<dbReference type="InterPro" id="IPR036871">
    <property type="entry name" value="PX_dom_sf"/>
</dbReference>
<dbReference type="GO" id="GO:0032266">
    <property type="term" value="F:phosphatidylinositol-3-phosphate binding"/>
    <property type="evidence" value="ECO:0007669"/>
    <property type="project" value="TreeGrafter"/>
</dbReference>
<keyword evidence="8" id="KW-0653">Protein transport</keyword>
<keyword evidence="11" id="KW-0472">Membrane</keyword>
<dbReference type="EMBL" id="JAHUZD010000104">
    <property type="protein sequence ID" value="KAI3404335.2"/>
    <property type="molecule type" value="Genomic_DNA"/>
</dbReference>
<evidence type="ECO:0000256" key="8">
    <source>
        <dbReference type="ARBA" id="ARBA00022927"/>
    </source>
</evidence>
<reference evidence="15" key="1">
    <citation type="journal article" date="2022" name="DNA Res.">
        <title>Genome analysis of five recently described species of the CUG-Ser clade uncovers Candida theae as a new hybrid lineage with pathogenic potential in the Candida parapsilosis species complex.</title>
        <authorList>
            <person name="Mixao V."/>
            <person name="Del Olmo V."/>
            <person name="Hegedusova E."/>
            <person name="Saus E."/>
            <person name="Pryszcz L."/>
            <person name="Cillingova A."/>
            <person name="Nosek J."/>
            <person name="Gabaldon T."/>
        </authorList>
    </citation>
    <scope>NUCLEOTIDE SEQUENCE</scope>
    <source>
        <strain evidence="15">CBS 10844</strain>
    </source>
</reference>
<dbReference type="RefSeq" id="XP_049180080.1">
    <property type="nucleotide sequence ID" value="XM_049324128.1"/>
</dbReference>
<comment type="function">
    <text evidence="12">Required for retention of late Golgi membrane proteins. Component of the retrieval machinery that functions by direct interaction with the cytosolic tails of certain TGN membrane proteins during the sorting/budding process at the prevacuolar compartment. Binds phosphatidylinositol 3-phosphate (PtdIns(P3)).</text>
</comment>
<dbReference type="InterPro" id="IPR051074">
    <property type="entry name" value="Sorting_Nexin"/>
</dbReference>
<dbReference type="InterPro" id="IPR001683">
    <property type="entry name" value="PX_dom"/>
</dbReference>
<evidence type="ECO:0000313" key="15">
    <source>
        <dbReference type="EMBL" id="KAI3404335.2"/>
    </source>
</evidence>
<feature type="region of interest" description="Disordered" evidence="13">
    <location>
        <begin position="1"/>
        <end position="28"/>
    </location>
</feature>
<evidence type="ECO:0000256" key="2">
    <source>
        <dbReference type="ARBA" id="ARBA00004255"/>
    </source>
</evidence>
<dbReference type="GO" id="GO:0034499">
    <property type="term" value="P:late endosome to Golgi transport"/>
    <property type="evidence" value="ECO:0007669"/>
    <property type="project" value="TreeGrafter"/>
</dbReference>
<evidence type="ECO:0000256" key="7">
    <source>
        <dbReference type="ARBA" id="ARBA00022490"/>
    </source>
</evidence>
<dbReference type="PROSITE" id="PS50195">
    <property type="entry name" value="PX"/>
    <property type="match status" value="1"/>
</dbReference>
<dbReference type="Gene3D" id="3.30.1520.10">
    <property type="entry name" value="Phox-like domain"/>
    <property type="match status" value="1"/>
</dbReference>
<evidence type="ECO:0000256" key="13">
    <source>
        <dbReference type="SAM" id="MobiDB-lite"/>
    </source>
</evidence>
<dbReference type="GO" id="GO:0030904">
    <property type="term" value="C:retromer complex"/>
    <property type="evidence" value="ECO:0007669"/>
    <property type="project" value="TreeGrafter"/>
</dbReference>
<name>A0AAI9WY08_9ASCO</name>
<evidence type="ECO:0000256" key="4">
    <source>
        <dbReference type="ARBA" id="ARBA00010883"/>
    </source>
</evidence>
<dbReference type="GO" id="GO:0015031">
    <property type="term" value="P:protein transport"/>
    <property type="evidence" value="ECO:0007669"/>
    <property type="project" value="UniProtKB-KW"/>
</dbReference>
<sequence>MSRQFEPITDAISSSTSANSSSPHKSQTFSEIYGVPENFLEVEVKNPQTHGYESGQMYTDYEIICRTNIPAFKKRSSRVRRRYSDFVAFRKILEQETTRVVIPQLPGRILLNSNKFNELNIEKRRSGLERFLIIVSGHPLLQTGSKSLIEFIQNEKWDPKSMLY</sequence>
<dbReference type="GO" id="GO:0031901">
    <property type="term" value="C:early endosome membrane"/>
    <property type="evidence" value="ECO:0007669"/>
    <property type="project" value="TreeGrafter"/>
</dbReference>
<evidence type="ECO:0000259" key="14">
    <source>
        <dbReference type="PROSITE" id="PS50195"/>
    </source>
</evidence>
<keyword evidence="16" id="KW-1185">Reference proteome</keyword>